<dbReference type="SUPFAM" id="SSF140996">
    <property type="entry name" value="Hermes dimerisation domain"/>
    <property type="match status" value="1"/>
</dbReference>
<feature type="chain" id="PRO_5041985310" evidence="1">
    <location>
        <begin position="24"/>
        <end position="167"/>
    </location>
</feature>
<dbReference type="AlphaFoldDB" id="A0AAE1LKF7"/>
<reference evidence="2" key="2">
    <citation type="journal article" date="2023" name="BMC Genomics">
        <title>Pest status, molecular evolution, and epigenetic factors derived from the genome assembly of Frankliniella fusca, a thysanopteran phytovirus vector.</title>
        <authorList>
            <person name="Catto M.A."/>
            <person name="Labadie P.E."/>
            <person name="Jacobson A.L."/>
            <person name="Kennedy G.G."/>
            <person name="Srinivasan R."/>
            <person name="Hunt B.G."/>
        </authorList>
    </citation>
    <scope>NUCLEOTIDE SEQUENCE</scope>
    <source>
        <strain evidence="2">PL_HMW_Pooled</strain>
    </source>
</reference>
<keyword evidence="3" id="KW-1185">Reference proteome</keyword>
<evidence type="ECO:0000313" key="2">
    <source>
        <dbReference type="EMBL" id="KAK3922775.1"/>
    </source>
</evidence>
<dbReference type="EMBL" id="JAHWGI010001108">
    <property type="protein sequence ID" value="KAK3922775.1"/>
    <property type="molecule type" value="Genomic_DNA"/>
</dbReference>
<dbReference type="Gene3D" id="1.10.10.1070">
    <property type="entry name" value="Zinc finger, BED domain-containing"/>
    <property type="match status" value="1"/>
</dbReference>
<gene>
    <name evidence="2" type="ORF">KUF71_000177</name>
</gene>
<proteinExistence type="predicted"/>
<evidence type="ECO:0000313" key="3">
    <source>
        <dbReference type="Proteomes" id="UP001219518"/>
    </source>
</evidence>
<sequence>MMIIGMPSLLSEALVALLCLGLAGPPATCGAPGAEDCLSLTPIDADIIGAAVDAVPLSKLTANGTFCWRLPFGRTFTEVDNLKMASVQALSRGTSALNRHVCQLAEVKESDLLPAPITAREAVLDATAEYVAVDLRPLSIVEGPGFLSLAHTLNDHGLLLLPAPGLF</sequence>
<feature type="signal peptide" evidence="1">
    <location>
        <begin position="1"/>
        <end position="23"/>
    </location>
</feature>
<keyword evidence="1" id="KW-0732">Signal</keyword>
<comment type="caution">
    <text evidence="2">The sequence shown here is derived from an EMBL/GenBank/DDBJ whole genome shotgun (WGS) entry which is preliminary data.</text>
</comment>
<accession>A0AAE1LKF7</accession>
<organism evidence="2 3">
    <name type="scientific">Frankliniella fusca</name>
    <dbReference type="NCBI Taxonomy" id="407009"/>
    <lineage>
        <taxon>Eukaryota</taxon>
        <taxon>Metazoa</taxon>
        <taxon>Ecdysozoa</taxon>
        <taxon>Arthropoda</taxon>
        <taxon>Hexapoda</taxon>
        <taxon>Insecta</taxon>
        <taxon>Pterygota</taxon>
        <taxon>Neoptera</taxon>
        <taxon>Paraneoptera</taxon>
        <taxon>Thysanoptera</taxon>
        <taxon>Terebrantia</taxon>
        <taxon>Thripoidea</taxon>
        <taxon>Thripidae</taxon>
        <taxon>Frankliniella</taxon>
    </lineage>
</organism>
<name>A0AAE1LKF7_9NEOP</name>
<evidence type="ECO:0000256" key="1">
    <source>
        <dbReference type="SAM" id="SignalP"/>
    </source>
</evidence>
<dbReference type="Proteomes" id="UP001219518">
    <property type="component" value="Unassembled WGS sequence"/>
</dbReference>
<protein>
    <submittedName>
        <fullName evidence="2">Transposable element Hobo transposase</fullName>
    </submittedName>
</protein>
<reference evidence="2" key="1">
    <citation type="submission" date="2021-07" db="EMBL/GenBank/DDBJ databases">
        <authorList>
            <person name="Catto M.A."/>
            <person name="Jacobson A."/>
            <person name="Kennedy G."/>
            <person name="Labadie P."/>
            <person name="Hunt B.G."/>
            <person name="Srinivasan R."/>
        </authorList>
    </citation>
    <scope>NUCLEOTIDE SEQUENCE</scope>
    <source>
        <strain evidence="2">PL_HMW_Pooled</strain>
        <tissue evidence="2">Head</tissue>
    </source>
</reference>